<dbReference type="Pfam" id="PF14580">
    <property type="entry name" value="LRR_9"/>
    <property type="match status" value="1"/>
</dbReference>
<dbReference type="KEGG" id="lgi:LOTGIDRAFT_155686"/>
<dbReference type="CTD" id="20236799"/>
<dbReference type="EMBL" id="KB203854">
    <property type="protein sequence ID" value="ESO82670.1"/>
    <property type="molecule type" value="Genomic_DNA"/>
</dbReference>
<evidence type="ECO:0000256" key="2">
    <source>
        <dbReference type="ARBA" id="ARBA00022737"/>
    </source>
</evidence>
<evidence type="ECO:0000313" key="6">
    <source>
        <dbReference type="EMBL" id="ESO82670.1"/>
    </source>
</evidence>
<keyword evidence="3 4" id="KW-0175">Coiled coil</keyword>
<dbReference type="Proteomes" id="UP000030746">
    <property type="component" value="Unassembled WGS sequence"/>
</dbReference>
<dbReference type="HOGENOM" id="CLU_027497_0_0_1"/>
<keyword evidence="2" id="KW-0677">Repeat</keyword>
<dbReference type="PANTHER" id="PTHR23311">
    <property type="entry name" value="HEAT SHOCK REGULATED 2"/>
    <property type="match status" value="1"/>
</dbReference>
<dbReference type="PANTHER" id="PTHR23311:SF5">
    <property type="entry name" value="CENTROSOMAL PROTEIN OF 72 KDA"/>
    <property type="match status" value="1"/>
</dbReference>
<dbReference type="RefSeq" id="XP_009066473.1">
    <property type="nucleotide sequence ID" value="XM_009068225.1"/>
</dbReference>
<protein>
    <recommendedName>
        <fullName evidence="8">U2A'/phosphoprotein 32 family A C-terminal domain-containing protein</fullName>
    </recommendedName>
</protein>
<proteinExistence type="predicted"/>
<keyword evidence="1" id="KW-0433">Leucine-rich repeat</keyword>
<evidence type="ECO:0000256" key="3">
    <source>
        <dbReference type="ARBA" id="ARBA00023054"/>
    </source>
</evidence>
<feature type="region of interest" description="Disordered" evidence="5">
    <location>
        <begin position="200"/>
        <end position="223"/>
    </location>
</feature>
<evidence type="ECO:0008006" key="8">
    <source>
        <dbReference type="Google" id="ProtNLM"/>
    </source>
</evidence>
<dbReference type="AlphaFoldDB" id="V3ZJW1"/>
<dbReference type="PROSITE" id="PS51450">
    <property type="entry name" value="LRR"/>
    <property type="match status" value="1"/>
</dbReference>
<dbReference type="STRING" id="225164.V3ZJW1"/>
<feature type="coiled-coil region" evidence="4">
    <location>
        <begin position="454"/>
        <end position="565"/>
    </location>
</feature>
<reference evidence="6 7" key="1">
    <citation type="journal article" date="2013" name="Nature">
        <title>Insights into bilaterian evolution from three spiralian genomes.</title>
        <authorList>
            <person name="Simakov O."/>
            <person name="Marletaz F."/>
            <person name="Cho S.J."/>
            <person name="Edsinger-Gonzales E."/>
            <person name="Havlak P."/>
            <person name="Hellsten U."/>
            <person name="Kuo D.H."/>
            <person name="Larsson T."/>
            <person name="Lv J."/>
            <person name="Arendt D."/>
            <person name="Savage R."/>
            <person name="Osoegawa K."/>
            <person name="de Jong P."/>
            <person name="Grimwood J."/>
            <person name="Chapman J.A."/>
            <person name="Shapiro H."/>
            <person name="Aerts A."/>
            <person name="Otillar R.P."/>
            <person name="Terry A.Y."/>
            <person name="Boore J.L."/>
            <person name="Grigoriev I.V."/>
            <person name="Lindberg D.R."/>
            <person name="Seaver E.C."/>
            <person name="Weisblat D.A."/>
            <person name="Putnam N.H."/>
            <person name="Rokhsar D.S."/>
        </authorList>
    </citation>
    <scope>NUCLEOTIDE SEQUENCE [LARGE SCALE GENOMIC DNA]</scope>
</reference>
<dbReference type="SUPFAM" id="SSF52058">
    <property type="entry name" value="L domain-like"/>
    <property type="match status" value="1"/>
</dbReference>
<evidence type="ECO:0000313" key="7">
    <source>
        <dbReference type="Proteomes" id="UP000030746"/>
    </source>
</evidence>
<dbReference type="InterPro" id="IPR032675">
    <property type="entry name" value="LRR_dom_sf"/>
</dbReference>
<evidence type="ECO:0000256" key="1">
    <source>
        <dbReference type="ARBA" id="ARBA00022614"/>
    </source>
</evidence>
<feature type="compositionally biased region" description="Polar residues" evidence="5">
    <location>
        <begin position="211"/>
        <end position="223"/>
    </location>
</feature>
<organism evidence="6 7">
    <name type="scientific">Lottia gigantea</name>
    <name type="common">Giant owl limpet</name>
    <dbReference type="NCBI Taxonomy" id="225164"/>
    <lineage>
        <taxon>Eukaryota</taxon>
        <taxon>Metazoa</taxon>
        <taxon>Spiralia</taxon>
        <taxon>Lophotrochozoa</taxon>
        <taxon>Mollusca</taxon>
        <taxon>Gastropoda</taxon>
        <taxon>Patellogastropoda</taxon>
        <taxon>Lottioidea</taxon>
        <taxon>Lottiidae</taxon>
        <taxon>Lottia</taxon>
    </lineage>
</organism>
<sequence>MALILTEEIIRDRVNLIHENLGNVNSFLNLNEDVKALSLPGTYHEKFVALGKSLRKFSRLKELDLSRNNIESLEVEMIRYYNGISSLDELKRLKYNSNLRDIDLRLNPVTRNEPDYRLYLIHMLPNLQKLDDRGVRDRERQAALTHFSTGQATEMTYHPVVEEEIERQPNPRVTAINKLTKGSTVLDDDDVAVIDLVSRNDGDLNKPRPVTGSNNKQPKSTDYSLTSLTKLADKESDRIDVLQRDKKQSAHTADEAEAMTRLREKYPNIPVDVLQHSPHYNNNQQGQQQHRQDGFVRFQDEEEAFTKYKSHGYFTANPHQVNDLPESQQTVIDTKQDEEIYPQFKELPNWTTPLERQHGDKQNKRNKHTIYQDNEIEQTLEELGIPKYHKGEARLTETEERIKLKLDSNKPYASFLYQLLDIVDHYWNGSKSLHNHVKFKEQALTIVQKYFGDNRQNELVSDNVQKQIARLKEENRLLRQQIADQTQLNHLSSGEEKIKRSLKQAQHDLEILQEEVTKYVAENKNLKIKLKNQEQQNVASNQSHIEELERKNEALSHEVEGLRVRLKQFAQLQELTNMLQESHTALVQTNEHLLKELEDEQHRHRHEVEQLHWSYDQLKKSLSFSRDKTNLSRSYNGDNSEL</sequence>
<evidence type="ECO:0000256" key="5">
    <source>
        <dbReference type="SAM" id="MobiDB-lite"/>
    </source>
</evidence>
<keyword evidence="7" id="KW-1185">Reference proteome</keyword>
<gene>
    <name evidence="6" type="ORF">LOTGIDRAFT_155686</name>
</gene>
<dbReference type="Gene3D" id="3.80.10.10">
    <property type="entry name" value="Ribonuclease Inhibitor"/>
    <property type="match status" value="1"/>
</dbReference>
<evidence type="ECO:0000256" key="4">
    <source>
        <dbReference type="SAM" id="Coils"/>
    </source>
</evidence>
<dbReference type="InterPro" id="IPR055320">
    <property type="entry name" value="CEP72-like"/>
</dbReference>
<name>V3ZJW1_LOTGI</name>
<dbReference type="OMA" id="HPRAKCT"/>
<accession>V3ZJW1</accession>
<dbReference type="InterPro" id="IPR001611">
    <property type="entry name" value="Leu-rich_rpt"/>
</dbReference>
<dbReference type="OrthoDB" id="676979at2759"/>
<dbReference type="GeneID" id="20236799"/>